<feature type="domain" description="Rubrerythrin diiron-binding" evidence="2">
    <location>
        <begin position="137"/>
        <end position="185"/>
    </location>
</feature>
<dbReference type="EMBL" id="SKBM01000024">
    <property type="protein sequence ID" value="TCZ55996.1"/>
    <property type="molecule type" value="Genomic_DNA"/>
</dbReference>
<evidence type="ECO:0000256" key="1">
    <source>
        <dbReference type="SAM" id="MobiDB-lite"/>
    </source>
</evidence>
<dbReference type="Proteomes" id="UP000295023">
    <property type="component" value="Unassembled WGS sequence"/>
</dbReference>
<comment type="caution">
    <text evidence="3">The sequence shown here is derived from an EMBL/GenBank/DDBJ whole genome shotgun (WGS) entry which is preliminary data.</text>
</comment>
<name>A0A4R4DA04_9PROT</name>
<dbReference type="OrthoDB" id="6057955at2"/>
<gene>
    <name evidence="3" type="ORF">EXY23_20605</name>
</gene>
<dbReference type="InterPro" id="IPR012347">
    <property type="entry name" value="Ferritin-like"/>
</dbReference>
<dbReference type="Pfam" id="PF02915">
    <property type="entry name" value="Rubrerythrin"/>
    <property type="match status" value="2"/>
</dbReference>
<protein>
    <recommendedName>
        <fullName evidence="2">Rubrerythrin diiron-binding domain-containing protein</fullName>
    </recommendedName>
</protein>
<sequence length="320" mass="34960">MPHSERRLHGRVPRRNRTSCRQRRNAMPSLKSEPPEPVRSLDELFSLAESLETEAARRYAELAEQMAAQDLPEVAAVFRDLAEEERGHAEHVAGWARNTTGSLPDSARIRWQPPETFDEEEARQITSSRLASAYRALSMAVRNEERAFALWAYIAAQAEAPAIRTAAERMAGEELRHAALLRRARRRAWHAERDRTGGGSPRPPALHGAGQAEAALARLLHTLADSAAPSAAELRRLAAEAEDAAQACARLGGEAAPSRPAEGASPASLEEVLRLAERAAEAYLDAADAAREEDSLHRLQQLAEGAIARIAVLRRLAGRG</sequence>
<dbReference type="PANTHER" id="PTHR33531">
    <property type="entry name" value="RUBRERYTHRIN SUBFAMILY"/>
    <property type="match status" value="1"/>
</dbReference>
<evidence type="ECO:0000259" key="2">
    <source>
        <dbReference type="Pfam" id="PF02915"/>
    </source>
</evidence>
<dbReference type="GO" id="GO:0016491">
    <property type="term" value="F:oxidoreductase activity"/>
    <property type="evidence" value="ECO:0007669"/>
    <property type="project" value="InterPro"/>
</dbReference>
<feature type="region of interest" description="Disordered" evidence="1">
    <location>
        <begin position="1"/>
        <end position="38"/>
    </location>
</feature>
<evidence type="ECO:0000313" key="3">
    <source>
        <dbReference type="EMBL" id="TCZ55996.1"/>
    </source>
</evidence>
<dbReference type="InterPro" id="IPR003251">
    <property type="entry name" value="Rr_diiron-bd_dom"/>
</dbReference>
<dbReference type="InterPro" id="IPR009078">
    <property type="entry name" value="Ferritin-like_SF"/>
</dbReference>
<feature type="compositionally biased region" description="Basic residues" evidence="1">
    <location>
        <begin position="8"/>
        <end position="24"/>
    </location>
</feature>
<accession>A0A4R4DA04</accession>
<feature type="region of interest" description="Disordered" evidence="1">
    <location>
        <begin position="187"/>
        <end position="207"/>
    </location>
</feature>
<dbReference type="AlphaFoldDB" id="A0A4R4DA04"/>
<dbReference type="Gene3D" id="1.20.1260.10">
    <property type="match status" value="1"/>
</dbReference>
<feature type="domain" description="Rubrerythrin diiron-binding" evidence="2">
    <location>
        <begin position="45"/>
        <end position="100"/>
    </location>
</feature>
<dbReference type="CDD" id="cd01045">
    <property type="entry name" value="Ferritin_like_AB"/>
    <property type="match status" value="1"/>
</dbReference>
<proteinExistence type="predicted"/>
<reference evidence="3 4" key="1">
    <citation type="submission" date="2019-03" db="EMBL/GenBank/DDBJ databases">
        <title>Paracraurococcus aquatilis NE82 genome sequence.</title>
        <authorList>
            <person name="Zhao Y."/>
            <person name="Du Z."/>
        </authorList>
    </citation>
    <scope>NUCLEOTIDE SEQUENCE [LARGE SCALE GENOMIC DNA]</scope>
    <source>
        <strain evidence="3 4">NE82</strain>
    </source>
</reference>
<dbReference type="PANTHER" id="PTHR33531:SF7">
    <property type="entry name" value="HYPOTHETICAL MEMBRANE PROTEIN, CONSERVED"/>
    <property type="match status" value="1"/>
</dbReference>
<evidence type="ECO:0000313" key="4">
    <source>
        <dbReference type="Proteomes" id="UP000295023"/>
    </source>
</evidence>
<keyword evidence="4" id="KW-1185">Reference proteome</keyword>
<organism evidence="3 4">
    <name type="scientific">Roseicella aquatilis</name>
    <dbReference type="NCBI Taxonomy" id="2527868"/>
    <lineage>
        <taxon>Bacteria</taxon>
        <taxon>Pseudomonadati</taxon>
        <taxon>Pseudomonadota</taxon>
        <taxon>Alphaproteobacteria</taxon>
        <taxon>Acetobacterales</taxon>
        <taxon>Roseomonadaceae</taxon>
        <taxon>Roseicella</taxon>
    </lineage>
</organism>
<dbReference type="SUPFAM" id="SSF47240">
    <property type="entry name" value="Ferritin-like"/>
    <property type="match status" value="1"/>
</dbReference>
<dbReference type="GO" id="GO:0046872">
    <property type="term" value="F:metal ion binding"/>
    <property type="evidence" value="ECO:0007669"/>
    <property type="project" value="InterPro"/>
</dbReference>